<dbReference type="EMBL" id="JTHE03000024">
    <property type="protein sequence ID" value="MCM1981926.1"/>
    <property type="molecule type" value="Genomic_DNA"/>
</dbReference>
<keyword evidence="1" id="KW-0812">Transmembrane</keyword>
<evidence type="ECO:0000313" key="2">
    <source>
        <dbReference type="EMBL" id="MCM1981926.1"/>
    </source>
</evidence>
<sequence>MTHKSSSRAISLRQIHRTLAPILLGPILLTLITGTVYQMVDLLGKDSGFDWLLELHKGNLGPIRLEILYPFLNALGLLVLAVTGFSLWRTGRRRKARP</sequence>
<accession>A0ABD4T0H8</accession>
<proteinExistence type="predicted"/>
<dbReference type="AlphaFoldDB" id="A0ABD4T0H8"/>
<comment type="caution">
    <text evidence="2">The sequence shown here is derived from an EMBL/GenBank/DDBJ whole genome shotgun (WGS) entry which is preliminary data.</text>
</comment>
<name>A0ABD4T0H8_9CYAN</name>
<feature type="transmembrane region" description="Helical" evidence="1">
    <location>
        <begin position="21"/>
        <end position="40"/>
    </location>
</feature>
<organism evidence="2 3">
    <name type="scientific">Lyngbya confervoides BDU141951</name>
    <dbReference type="NCBI Taxonomy" id="1574623"/>
    <lineage>
        <taxon>Bacteria</taxon>
        <taxon>Bacillati</taxon>
        <taxon>Cyanobacteriota</taxon>
        <taxon>Cyanophyceae</taxon>
        <taxon>Oscillatoriophycideae</taxon>
        <taxon>Oscillatoriales</taxon>
        <taxon>Microcoleaceae</taxon>
        <taxon>Lyngbya</taxon>
    </lineage>
</organism>
<keyword evidence="3" id="KW-1185">Reference proteome</keyword>
<evidence type="ECO:0000313" key="3">
    <source>
        <dbReference type="Proteomes" id="UP000031561"/>
    </source>
</evidence>
<dbReference type="Proteomes" id="UP000031561">
    <property type="component" value="Unassembled WGS sequence"/>
</dbReference>
<keyword evidence="1" id="KW-1133">Transmembrane helix</keyword>
<gene>
    <name evidence="2" type="ORF">QQ91_0003645</name>
</gene>
<feature type="transmembrane region" description="Helical" evidence="1">
    <location>
        <begin position="67"/>
        <end position="88"/>
    </location>
</feature>
<protein>
    <submittedName>
        <fullName evidence="2">PepSY domain-containing protein</fullName>
    </submittedName>
</protein>
<reference evidence="2 3" key="1">
    <citation type="journal article" date="2015" name="Genome Announc.">
        <title>Draft Genome Sequence of Filamentous Marine Cyanobacterium Lyngbya confervoides Strain BDU141951.</title>
        <authorList>
            <person name="Chandrababunaidu M.M."/>
            <person name="Sen D."/>
            <person name="Tripathy S."/>
        </authorList>
    </citation>
    <scope>NUCLEOTIDE SEQUENCE [LARGE SCALE GENOMIC DNA]</scope>
    <source>
        <strain evidence="2 3">BDU141951</strain>
    </source>
</reference>
<dbReference type="RefSeq" id="WP_166280164.1">
    <property type="nucleotide sequence ID" value="NZ_JTHE03000024.1"/>
</dbReference>
<keyword evidence="1" id="KW-0472">Membrane</keyword>
<evidence type="ECO:0000256" key="1">
    <source>
        <dbReference type="SAM" id="Phobius"/>
    </source>
</evidence>